<dbReference type="HOGENOM" id="CLU_1834581_0_0_1"/>
<accession>F0UDD6</accession>
<gene>
    <name evidence="1" type="ORF">HCEG_02735</name>
</gene>
<name>F0UDD6_AJEC8</name>
<reference evidence="2" key="1">
    <citation type="submission" date="2008-07" db="EMBL/GenBank/DDBJ databases">
        <title>Annotation of Ajellomyces capsulatus strain H88.</title>
        <authorList>
            <person name="Champion M."/>
            <person name="Cuomo C."/>
            <person name="Ma L.-J."/>
            <person name="Henn M.R."/>
            <person name="Sil A."/>
            <person name="Goldman B."/>
            <person name="Young S.K."/>
            <person name="Kodira C.D."/>
            <person name="Zeng Q."/>
            <person name="Koehrsen M."/>
            <person name="Alvarado L."/>
            <person name="Berlin A."/>
            <person name="Borenstein D."/>
            <person name="Chen Z."/>
            <person name="Engels R."/>
            <person name="Freedman E."/>
            <person name="Gellesch M."/>
            <person name="Goldberg J."/>
            <person name="Griggs A."/>
            <person name="Gujja S."/>
            <person name="Heiman D."/>
            <person name="Hepburn T."/>
            <person name="Howarth C."/>
            <person name="Jen D."/>
            <person name="Larson L."/>
            <person name="Lewis B."/>
            <person name="Mehta T."/>
            <person name="Park D."/>
            <person name="Pearson M."/>
            <person name="Roberts A."/>
            <person name="Saif S."/>
            <person name="Shea T."/>
            <person name="Shenoy N."/>
            <person name="Sisk P."/>
            <person name="Stolte C."/>
            <person name="Sykes S."/>
            <person name="Walk T."/>
            <person name="White J."/>
            <person name="Yandava C."/>
            <person name="Klein B."/>
            <person name="McEwen J.G."/>
            <person name="Puccia R."/>
            <person name="Goldman G.H."/>
            <person name="Felipe M.S."/>
            <person name="Nino-Vega G."/>
            <person name="San-Blas G."/>
            <person name="Taylor J."/>
            <person name="Mendoza L."/>
            <person name="Galagan J."/>
            <person name="Nusbaum C."/>
            <person name="Birren B."/>
        </authorList>
    </citation>
    <scope>NUCLEOTIDE SEQUENCE [LARGE SCALE GENOMIC DNA]</scope>
    <source>
        <strain evidence="2">H88</strain>
    </source>
</reference>
<organism evidence="2">
    <name type="scientific">Ajellomyces capsulatus (strain H88)</name>
    <name type="common">Darling's disease fungus</name>
    <name type="synonym">Histoplasma capsulatum</name>
    <dbReference type="NCBI Taxonomy" id="544711"/>
    <lineage>
        <taxon>Eukaryota</taxon>
        <taxon>Fungi</taxon>
        <taxon>Dikarya</taxon>
        <taxon>Ascomycota</taxon>
        <taxon>Pezizomycotina</taxon>
        <taxon>Eurotiomycetes</taxon>
        <taxon>Eurotiomycetidae</taxon>
        <taxon>Onygenales</taxon>
        <taxon>Ajellomycetaceae</taxon>
        <taxon>Histoplasma</taxon>
    </lineage>
</organism>
<protein>
    <submittedName>
        <fullName evidence="1">Predicted protein</fullName>
    </submittedName>
</protein>
<dbReference type="EMBL" id="DS990637">
    <property type="protein sequence ID" value="EGC43520.1"/>
    <property type="molecule type" value="Genomic_DNA"/>
</dbReference>
<evidence type="ECO:0000313" key="1">
    <source>
        <dbReference type="EMBL" id="EGC43520.1"/>
    </source>
</evidence>
<dbReference type="Proteomes" id="UP000008142">
    <property type="component" value="Unassembled WGS sequence"/>
</dbReference>
<evidence type="ECO:0000313" key="2">
    <source>
        <dbReference type="Proteomes" id="UP000008142"/>
    </source>
</evidence>
<sequence length="140" mass="15692">MDTVSQEVANSHSARLDQVVNINLNSACTFGCKESAKSTQTSKVICALYLDIDPAREWLTASVSTVGPKSRKVTSRASRECQIASMDPVLSRPILRMKKWDQLVQISSFIRGSKYSKNYTKKGTMRIIRNRIKLAVPDRL</sequence>
<dbReference type="AlphaFoldDB" id="F0UDD6"/>
<proteinExistence type="predicted"/>